<dbReference type="InterPro" id="IPR031475">
    <property type="entry name" value="NBD_C"/>
</dbReference>
<gene>
    <name evidence="10" type="ORF">G6048_38085</name>
</gene>
<organism evidence="10 11">
    <name type="scientific">Streptomyces ureilyticus</name>
    <dbReference type="NCBI Taxonomy" id="1775131"/>
    <lineage>
        <taxon>Bacteria</taxon>
        <taxon>Bacillati</taxon>
        <taxon>Actinomycetota</taxon>
        <taxon>Actinomycetes</taxon>
        <taxon>Kitasatosporales</taxon>
        <taxon>Streptomycetaceae</taxon>
        <taxon>Streptomyces</taxon>
    </lineage>
</organism>
<evidence type="ECO:0000259" key="9">
    <source>
        <dbReference type="Pfam" id="PF17042"/>
    </source>
</evidence>
<keyword evidence="11" id="KW-1185">Reference proteome</keyword>
<feature type="region of interest" description="Disordered" evidence="7">
    <location>
        <begin position="48"/>
        <end position="70"/>
    </location>
</feature>
<reference evidence="10 11" key="1">
    <citation type="submission" date="2020-02" db="EMBL/GenBank/DDBJ databases">
        <title>Whole-genome analyses of novel actinobacteria.</title>
        <authorList>
            <person name="Sahin N."/>
            <person name="Tokatli A."/>
        </authorList>
    </citation>
    <scope>NUCLEOTIDE SEQUENCE [LARGE SCALE GENOMIC DNA]</scope>
    <source>
        <strain evidence="10 11">YC419</strain>
    </source>
</reference>
<dbReference type="SUPFAM" id="SSF142764">
    <property type="entry name" value="YgbK-like"/>
    <property type="match status" value="1"/>
</dbReference>
<keyword evidence="2" id="KW-0808">Transferase</keyword>
<dbReference type="InterPro" id="IPR037051">
    <property type="entry name" value="4-carb_acid_sugar_kinase_N_sf"/>
</dbReference>
<evidence type="ECO:0000256" key="7">
    <source>
        <dbReference type="SAM" id="MobiDB-lite"/>
    </source>
</evidence>
<keyword evidence="6" id="KW-0119">Carbohydrate metabolism</keyword>
<dbReference type="EMBL" id="JAAKZX010000194">
    <property type="protein sequence ID" value="NGO47655.1"/>
    <property type="molecule type" value="Genomic_DNA"/>
</dbReference>
<name>A0ABX0E2M2_9ACTN</name>
<comment type="similarity">
    <text evidence="1">Belongs to the four-carbon acid sugar kinase family.</text>
</comment>
<keyword evidence="4 10" id="KW-0418">Kinase</keyword>
<dbReference type="Proteomes" id="UP001518140">
    <property type="component" value="Unassembled WGS sequence"/>
</dbReference>
<dbReference type="GO" id="GO:0016301">
    <property type="term" value="F:kinase activity"/>
    <property type="evidence" value="ECO:0007669"/>
    <property type="project" value="UniProtKB-KW"/>
</dbReference>
<dbReference type="InterPro" id="IPR042213">
    <property type="entry name" value="NBD_C_sf"/>
</dbReference>
<dbReference type="Gene3D" id="3.40.50.10840">
    <property type="entry name" value="Putative sugar-binding, N-terminal domain"/>
    <property type="match status" value="1"/>
</dbReference>
<dbReference type="InterPro" id="IPR010737">
    <property type="entry name" value="4-carb_acid_sugar_kinase_N"/>
</dbReference>
<dbReference type="Pfam" id="PF07005">
    <property type="entry name" value="SBD_N"/>
    <property type="match status" value="1"/>
</dbReference>
<feature type="region of interest" description="Disordered" evidence="7">
    <location>
        <begin position="1"/>
        <end position="28"/>
    </location>
</feature>
<keyword evidence="5" id="KW-0067">ATP-binding</keyword>
<protein>
    <submittedName>
        <fullName evidence="10">Four-carbon acid sugar kinase family protein</fullName>
    </submittedName>
</protein>
<dbReference type="Gene3D" id="3.40.980.20">
    <property type="entry name" value="Four-carbon acid sugar kinase, nucleotide binding domain"/>
    <property type="match status" value="1"/>
</dbReference>
<feature type="domain" description="Four-carbon acid sugar kinase nucleotide binding" evidence="9">
    <location>
        <begin position="312"/>
        <end position="450"/>
    </location>
</feature>
<comment type="caution">
    <text evidence="10">The sequence shown here is derived from an EMBL/GenBank/DDBJ whole genome shotgun (WGS) entry which is preliminary data.</text>
</comment>
<evidence type="ECO:0000313" key="11">
    <source>
        <dbReference type="Proteomes" id="UP001518140"/>
    </source>
</evidence>
<evidence type="ECO:0000256" key="2">
    <source>
        <dbReference type="ARBA" id="ARBA00022679"/>
    </source>
</evidence>
<evidence type="ECO:0000256" key="5">
    <source>
        <dbReference type="ARBA" id="ARBA00022840"/>
    </source>
</evidence>
<feature type="domain" description="Four-carbon acid sugar kinase N-terminal" evidence="8">
    <location>
        <begin position="78"/>
        <end position="287"/>
    </location>
</feature>
<evidence type="ECO:0000256" key="4">
    <source>
        <dbReference type="ARBA" id="ARBA00022777"/>
    </source>
</evidence>
<evidence type="ECO:0000256" key="3">
    <source>
        <dbReference type="ARBA" id="ARBA00022741"/>
    </source>
</evidence>
<proteinExistence type="inferred from homology"/>
<evidence type="ECO:0000313" key="10">
    <source>
        <dbReference type="EMBL" id="NGO47655.1"/>
    </source>
</evidence>
<evidence type="ECO:0000256" key="6">
    <source>
        <dbReference type="ARBA" id="ARBA00023277"/>
    </source>
</evidence>
<accession>A0ABX0E2M2</accession>
<keyword evidence="3" id="KW-0547">Nucleotide-binding</keyword>
<dbReference type="Pfam" id="PF17042">
    <property type="entry name" value="NBD_C"/>
    <property type="match status" value="1"/>
</dbReference>
<evidence type="ECO:0000256" key="1">
    <source>
        <dbReference type="ARBA" id="ARBA00005715"/>
    </source>
</evidence>
<evidence type="ECO:0000259" key="8">
    <source>
        <dbReference type="Pfam" id="PF07005"/>
    </source>
</evidence>
<sequence>MSTFSVLEGDRLWPTPPGTGRRSSVAPQKRWHGCANRARSIAHFAQPCHHRRPGPITRRPEEVPVSRTTPAGRPSRVLALADDLSGAAETAAALGLPGRILLGPPTAPTPEGEALVLDLDTRQLTADEAARAVRAAMPYADGGLVFKKVDSLLRGNIASEAASYAAGAAGVVIAPALPVAGRTVLDGVVHVHGTALHVTDAWCAERGPAPESVRAALGDLPTRVVPLSVVRSPVLALSGWLRTLIAKGHHPVCDAETDDDLDAIAQAVLQLGPDVRLLGTGGLAAALGRRLAGADGGGLRATPGPTPYRPLLVVVGTAAPSTVAQIAQLLASGAHHVPVPAHLLTDHRGPHPLAVVPDGITVVSIDGSGPVEPGSARTLAAGLARTVAEAARDSDLVLTGGETARRVLDALGLRELLPVGQIHHGAVHSRTADGRSVVTRPGSFGDTDSLLRIARALRPDHAAALTPSFAPQGEPT</sequence>